<dbReference type="InterPro" id="IPR026295">
    <property type="entry name" value="CCD81"/>
</dbReference>
<dbReference type="Pfam" id="PF18289">
    <property type="entry name" value="HU-CCDC81_euk_2"/>
    <property type="match status" value="1"/>
</dbReference>
<accession>A0A7K9Y6P6</accession>
<comment type="caution">
    <text evidence="2">The sequence shown here is derived from an EMBL/GenBank/DDBJ whole genome shotgun (WGS) entry which is preliminary data.</text>
</comment>
<keyword evidence="3" id="KW-1185">Reference proteome</keyword>
<dbReference type="OrthoDB" id="9115270at2759"/>
<dbReference type="PANTHER" id="PTHR14362">
    <property type="entry name" value="COILED-COIL DOMAIN-CONTAINING PROTEIN 81"/>
    <property type="match status" value="1"/>
</dbReference>
<evidence type="ECO:0000313" key="3">
    <source>
        <dbReference type="Proteomes" id="UP000522663"/>
    </source>
</evidence>
<gene>
    <name evidence="2" type="primary">Ccdc81_0</name>
    <name evidence="2" type="ORF">ODOGUJ_R11588</name>
</gene>
<dbReference type="InterPro" id="IPR040673">
    <property type="entry name" value="CCDC81_HU_dom_2"/>
</dbReference>
<feature type="non-terminal residue" evidence="2">
    <location>
        <position position="1"/>
    </location>
</feature>
<dbReference type="GO" id="GO:0005815">
    <property type="term" value="C:microtubule organizing center"/>
    <property type="evidence" value="ECO:0007669"/>
    <property type="project" value="TreeGrafter"/>
</dbReference>
<evidence type="ECO:0000313" key="2">
    <source>
        <dbReference type="EMBL" id="NXJ05706.1"/>
    </source>
</evidence>
<feature type="non-terminal residue" evidence="2">
    <location>
        <position position="115"/>
    </location>
</feature>
<dbReference type="PANTHER" id="PTHR14362:SF2">
    <property type="entry name" value="COILED-COIL DOMAIN-CONTAINING PROTEIN 81"/>
    <property type="match status" value="1"/>
</dbReference>
<sequence length="115" mass="12862">SGHKECELIRYAAVAKAASVSWQKAESCIRDTTSLMSHCLHKGESVALVLKDVGVLLVEGTRVRMRFYYDFLERLSGKKNLEEAVFKIPRLMDVIVSRVTSVASLTFSGRVIIFP</sequence>
<reference evidence="2 3" key="1">
    <citation type="submission" date="2019-09" db="EMBL/GenBank/DDBJ databases">
        <title>Bird 10,000 Genomes (B10K) Project - Family phase.</title>
        <authorList>
            <person name="Zhang G."/>
        </authorList>
    </citation>
    <scope>NUCLEOTIDE SEQUENCE [LARGE SCALE GENOMIC DNA]</scope>
    <source>
        <strain evidence="2">B10K-DU-001-53</strain>
        <tissue evidence="2">Muscle</tissue>
    </source>
</reference>
<proteinExistence type="predicted"/>
<feature type="domain" description="CCDC81 HU" evidence="1">
    <location>
        <begin position="9"/>
        <end position="78"/>
    </location>
</feature>
<name>A0A7K9Y6P6_9GALL</name>
<protein>
    <submittedName>
        <fullName evidence="2">CCD81 protein</fullName>
    </submittedName>
</protein>
<dbReference type="AlphaFoldDB" id="A0A7K9Y6P6"/>
<dbReference type="Proteomes" id="UP000522663">
    <property type="component" value="Unassembled WGS sequence"/>
</dbReference>
<evidence type="ECO:0000259" key="1">
    <source>
        <dbReference type="Pfam" id="PF18289"/>
    </source>
</evidence>
<organism evidence="2 3">
    <name type="scientific">Odontophorus gujanensis</name>
    <name type="common">marbled wood quail</name>
    <dbReference type="NCBI Taxonomy" id="886794"/>
    <lineage>
        <taxon>Eukaryota</taxon>
        <taxon>Metazoa</taxon>
        <taxon>Chordata</taxon>
        <taxon>Craniata</taxon>
        <taxon>Vertebrata</taxon>
        <taxon>Euteleostomi</taxon>
        <taxon>Archelosauria</taxon>
        <taxon>Archosauria</taxon>
        <taxon>Dinosauria</taxon>
        <taxon>Saurischia</taxon>
        <taxon>Theropoda</taxon>
        <taxon>Coelurosauria</taxon>
        <taxon>Aves</taxon>
        <taxon>Neognathae</taxon>
        <taxon>Galloanserae</taxon>
        <taxon>Galliformes</taxon>
        <taxon>Odontophoridae</taxon>
        <taxon>Odontophorus</taxon>
    </lineage>
</organism>
<dbReference type="EMBL" id="VXAB01002655">
    <property type="protein sequence ID" value="NXJ05706.1"/>
    <property type="molecule type" value="Genomic_DNA"/>
</dbReference>